<sequence>MADVITYREAVAEGIAREMRRDPTVVCLGEDIGAAEGVFKTTTGLFREFGPDRVWDTPISEQAIVGAALGAAMTGLRPVAEIMFSDFLACCWDYVANEIPKVRYMTGGQVTVPLVIRTANGGGLGFGAQHSQAVENWVLTVPGVKIVAPSTPADVVGLMAAAIRSDDPVVVFEHKGLFASKGEPAPADHVVELGRAATVREGSDVTLVALASTVPMALTAAEQLARGGGLRGGAGPALPGPARRVGRARLGREDLAAGHGRGEPLPGRLGRDRRRARRRRGLRAARRPDPPGRRRVRAVALRGRPRGPGPAHRRVGGRRRTAAGRLLATARPR</sequence>
<evidence type="ECO:0000256" key="3">
    <source>
        <dbReference type="SAM" id="MobiDB-lite"/>
    </source>
</evidence>
<feature type="compositionally biased region" description="Basic residues" evidence="3">
    <location>
        <begin position="271"/>
        <end position="285"/>
    </location>
</feature>
<evidence type="ECO:0000313" key="6">
    <source>
        <dbReference type="Proteomes" id="UP000683575"/>
    </source>
</evidence>
<evidence type="ECO:0000259" key="4">
    <source>
        <dbReference type="SMART" id="SM00861"/>
    </source>
</evidence>
<feature type="compositionally biased region" description="Basic and acidic residues" evidence="3">
    <location>
        <begin position="252"/>
        <end position="262"/>
    </location>
</feature>
<dbReference type="KEGG" id="nps:KRR39_09385"/>
<feature type="region of interest" description="Disordered" evidence="3">
    <location>
        <begin position="252"/>
        <end position="333"/>
    </location>
</feature>
<evidence type="ECO:0000256" key="1">
    <source>
        <dbReference type="ARBA" id="ARBA00023002"/>
    </source>
</evidence>
<proteinExistence type="predicted"/>
<feature type="compositionally biased region" description="Low complexity" evidence="3">
    <location>
        <begin position="323"/>
        <end position="333"/>
    </location>
</feature>
<feature type="domain" description="Transketolase-like pyrimidine-binding" evidence="4">
    <location>
        <begin position="5"/>
        <end position="180"/>
    </location>
</feature>
<dbReference type="PANTHER" id="PTHR43257">
    <property type="entry name" value="PYRUVATE DEHYDROGENASE E1 COMPONENT BETA SUBUNIT"/>
    <property type="match status" value="1"/>
</dbReference>
<dbReference type="EMBL" id="CP077062">
    <property type="protein sequence ID" value="QWZ09914.1"/>
    <property type="molecule type" value="Genomic_DNA"/>
</dbReference>
<dbReference type="AlphaFoldDB" id="A0A975T1K7"/>
<dbReference type="SMART" id="SM00861">
    <property type="entry name" value="Transket_pyr"/>
    <property type="match status" value="1"/>
</dbReference>
<feature type="compositionally biased region" description="Basic residues" evidence="3">
    <location>
        <begin position="311"/>
        <end position="322"/>
    </location>
</feature>
<accession>A0A975T1K7</accession>
<gene>
    <name evidence="5" type="ORF">KRR39_09385</name>
</gene>
<organism evidence="5 6">
    <name type="scientific">Nocardioides panacis</name>
    <dbReference type="NCBI Taxonomy" id="2849501"/>
    <lineage>
        <taxon>Bacteria</taxon>
        <taxon>Bacillati</taxon>
        <taxon>Actinomycetota</taxon>
        <taxon>Actinomycetes</taxon>
        <taxon>Propionibacteriales</taxon>
        <taxon>Nocardioidaceae</taxon>
        <taxon>Nocardioides</taxon>
    </lineage>
</organism>
<keyword evidence="6" id="KW-1185">Reference proteome</keyword>
<reference evidence="5" key="1">
    <citation type="submission" date="2021-06" db="EMBL/GenBank/DDBJ databases">
        <title>Complete genome sequence of Nocardioides sp. G188.</title>
        <authorList>
            <person name="Im W.-T."/>
        </authorList>
    </citation>
    <scope>NUCLEOTIDE SEQUENCE</scope>
    <source>
        <strain evidence="5">G188</strain>
    </source>
</reference>
<dbReference type="CDD" id="cd07036">
    <property type="entry name" value="TPP_PYR_E1-PDHc-beta_like"/>
    <property type="match status" value="1"/>
</dbReference>
<dbReference type="FunFam" id="3.40.50.970:FF:000001">
    <property type="entry name" value="Pyruvate dehydrogenase E1 beta subunit"/>
    <property type="match status" value="1"/>
</dbReference>
<evidence type="ECO:0000313" key="5">
    <source>
        <dbReference type="EMBL" id="QWZ09914.1"/>
    </source>
</evidence>
<keyword evidence="2" id="KW-0786">Thiamine pyrophosphate</keyword>
<dbReference type="InterPro" id="IPR005475">
    <property type="entry name" value="Transketolase-like_Pyr-bd"/>
</dbReference>
<keyword evidence="1" id="KW-0560">Oxidoreductase</keyword>
<dbReference type="Pfam" id="PF02779">
    <property type="entry name" value="Transket_pyr"/>
    <property type="match status" value="1"/>
</dbReference>
<dbReference type="Proteomes" id="UP000683575">
    <property type="component" value="Chromosome"/>
</dbReference>
<protein>
    <recommendedName>
        <fullName evidence="4">Transketolase-like pyrimidine-binding domain-containing protein</fullName>
    </recommendedName>
</protein>
<dbReference type="PANTHER" id="PTHR43257:SF2">
    <property type="entry name" value="PYRUVATE DEHYDROGENASE E1 COMPONENT SUBUNIT BETA"/>
    <property type="match status" value="1"/>
</dbReference>
<evidence type="ECO:0000256" key="2">
    <source>
        <dbReference type="ARBA" id="ARBA00023052"/>
    </source>
</evidence>
<name>A0A975T1K7_9ACTN</name>
<dbReference type="GO" id="GO:0016491">
    <property type="term" value="F:oxidoreductase activity"/>
    <property type="evidence" value="ECO:0007669"/>
    <property type="project" value="UniProtKB-KW"/>
</dbReference>